<evidence type="ECO:0000256" key="1">
    <source>
        <dbReference type="ARBA" id="ARBA00001947"/>
    </source>
</evidence>
<keyword evidence="6" id="KW-0862">Zinc</keyword>
<dbReference type="Proteomes" id="UP001316184">
    <property type="component" value="Chromosome"/>
</dbReference>
<proteinExistence type="inferred from homology"/>
<name>A0ABY5M6F5_9ACTN</name>
<dbReference type="PANTHER" id="PTHR11409:SF43">
    <property type="entry name" value="ADENOSINE DEAMINASE"/>
    <property type="match status" value="1"/>
</dbReference>
<evidence type="ECO:0000256" key="5">
    <source>
        <dbReference type="ARBA" id="ARBA00022801"/>
    </source>
</evidence>
<evidence type="ECO:0000313" key="8">
    <source>
        <dbReference type="EMBL" id="UUP13037.1"/>
    </source>
</evidence>
<evidence type="ECO:0000259" key="7">
    <source>
        <dbReference type="Pfam" id="PF00962"/>
    </source>
</evidence>
<dbReference type="Pfam" id="PF00962">
    <property type="entry name" value="A_deaminase"/>
    <property type="match status" value="1"/>
</dbReference>
<gene>
    <name evidence="8" type="ORF">NQV15_14415</name>
</gene>
<comment type="similarity">
    <text evidence="2">Belongs to the metallo-dependent hydrolases superfamily. Adenosine and AMP deaminases family.</text>
</comment>
<dbReference type="EMBL" id="CP102173">
    <property type="protein sequence ID" value="UUP13037.1"/>
    <property type="molecule type" value="Genomic_DNA"/>
</dbReference>
<evidence type="ECO:0000313" key="9">
    <source>
        <dbReference type="Proteomes" id="UP001316184"/>
    </source>
</evidence>
<keyword evidence="4" id="KW-0479">Metal-binding</keyword>
<sequence length="360" mass="39472">MTATPEQIKKAPKVALHEHLDGGVRPATVAEIADEIGHDLPAEGAEALGAWFEEASSSGSLERYLETFVHTVAVMQRPEDLARVAREAVLDLADDGVVYAELRWAPEQHLSAGLSLRETVDAVQAGIQEGKQIAALEGQSIEIGQLLTAMRHADRGLEIAELVVEYRDRGVAGFDIAGAEDGFPPILHLEAFEYLRRENAHFTIHAGEAFGLPSIWQAIQRCGAERLGHGVRIVDDIDFSDPDSPILGGLAAYIRDRRIPLEMCPSSNLQTHAVPGMTSIADHPIGLLKDLGFRVTVNCDNRLMSGTSMSREFQLLVDAFDYDLDDLRWFTVNAMKSAFLPFDERLVLINEVIKPAYAAL</sequence>
<keyword evidence="5 8" id="KW-0378">Hydrolase</keyword>
<dbReference type="InterPro" id="IPR006330">
    <property type="entry name" value="Ado/ade_deaminase"/>
</dbReference>
<feature type="domain" description="Adenosine deaminase" evidence="7">
    <location>
        <begin position="12"/>
        <end position="354"/>
    </location>
</feature>
<evidence type="ECO:0000256" key="4">
    <source>
        <dbReference type="ARBA" id="ARBA00022723"/>
    </source>
</evidence>
<comment type="cofactor">
    <cofactor evidence="1">
        <name>Zn(2+)</name>
        <dbReference type="ChEBI" id="CHEBI:29105"/>
    </cofactor>
</comment>
<dbReference type="PANTHER" id="PTHR11409">
    <property type="entry name" value="ADENOSINE DEAMINASE"/>
    <property type="match status" value="1"/>
</dbReference>
<dbReference type="NCBIfam" id="TIGR01430">
    <property type="entry name" value="aden_deam"/>
    <property type="match status" value="1"/>
</dbReference>
<dbReference type="Gene3D" id="3.20.20.140">
    <property type="entry name" value="Metal-dependent hydrolases"/>
    <property type="match status" value="1"/>
</dbReference>
<dbReference type="EC" id="3.5.4.4" evidence="3"/>
<reference evidence="8 9" key="1">
    <citation type="submission" date="2022-08" db="EMBL/GenBank/DDBJ databases">
        <title>novel species in genus Aeromicrobium.</title>
        <authorList>
            <person name="Ye L."/>
        </authorList>
    </citation>
    <scope>NUCLEOTIDE SEQUENCE [LARGE SCALE GENOMIC DNA]</scope>
    <source>
        <strain evidence="9">zg-Y1379</strain>
    </source>
</reference>
<dbReference type="InterPro" id="IPR032466">
    <property type="entry name" value="Metal_Hydrolase"/>
</dbReference>
<dbReference type="SUPFAM" id="SSF51556">
    <property type="entry name" value="Metallo-dependent hydrolases"/>
    <property type="match status" value="1"/>
</dbReference>
<keyword evidence="9" id="KW-1185">Reference proteome</keyword>
<evidence type="ECO:0000256" key="2">
    <source>
        <dbReference type="ARBA" id="ARBA00006676"/>
    </source>
</evidence>
<protein>
    <recommendedName>
        <fullName evidence="3">adenosine deaminase</fullName>
        <ecNumber evidence="3">3.5.4.4</ecNumber>
    </recommendedName>
</protein>
<dbReference type="RefSeq" id="WP_232401152.1">
    <property type="nucleotide sequence ID" value="NZ_CP102173.1"/>
</dbReference>
<dbReference type="GO" id="GO:0016787">
    <property type="term" value="F:hydrolase activity"/>
    <property type="evidence" value="ECO:0007669"/>
    <property type="project" value="UniProtKB-KW"/>
</dbReference>
<evidence type="ECO:0000256" key="6">
    <source>
        <dbReference type="ARBA" id="ARBA00022833"/>
    </source>
</evidence>
<organism evidence="8 9">
    <name type="scientific">Aeromicrobium wangtongii</name>
    <dbReference type="NCBI Taxonomy" id="2969247"/>
    <lineage>
        <taxon>Bacteria</taxon>
        <taxon>Bacillati</taxon>
        <taxon>Actinomycetota</taxon>
        <taxon>Actinomycetes</taxon>
        <taxon>Propionibacteriales</taxon>
        <taxon>Nocardioidaceae</taxon>
        <taxon>Aeromicrobium</taxon>
    </lineage>
</organism>
<dbReference type="NCBIfam" id="NF006847">
    <property type="entry name" value="PRK09358.1-2"/>
    <property type="match status" value="1"/>
</dbReference>
<dbReference type="InterPro" id="IPR001365">
    <property type="entry name" value="A_deaminase_dom"/>
</dbReference>
<accession>A0ABY5M6F5</accession>
<evidence type="ECO:0000256" key="3">
    <source>
        <dbReference type="ARBA" id="ARBA00012784"/>
    </source>
</evidence>